<protein>
    <recommendedName>
        <fullName evidence="3">BTB domain-containing protein</fullName>
    </recommendedName>
</protein>
<dbReference type="SMART" id="SM00225">
    <property type="entry name" value="BTB"/>
    <property type="match status" value="1"/>
</dbReference>
<dbReference type="SUPFAM" id="SSF49599">
    <property type="entry name" value="TRAF domain-like"/>
    <property type="match status" value="1"/>
</dbReference>
<reference evidence="4" key="2">
    <citation type="submission" date="2015-07" db="EMBL/GenBank/DDBJ databases">
        <authorList>
            <person name="Noorani M."/>
        </authorList>
    </citation>
    <scope>NUCLEOTIDE SEQUENCE</scope>
    <source>
        <strain evidence="4">Yugu1</strain>
    </source>
</reference>
<accession>A0A368S9S7</accession>
<evidence type="ECO:0000256" key="2">
    <source>
        <dbReference type="ARBA" id="ARBA00010846"/>
    </source>
</evidence>
<dbReference type="PANTHER" id="PTHR26379:SF483">
    <property type="entry name" value="OS11G0619800 PROTEIN"/>
    <property type="match status" value="1"/>
</dbReference>
<dbReference type="InterPro" id="IPR056423">
    <property type="entry name" value="BACK_BPM_SPOP"/>
</dbReference>
<proteinExistence type="inferred from homology"/>
<sequence>MVIMANFVFSFSRCLETKHAYTEQIRQEWIPVCLEQFDADVKARFKLSLLDQAGEPLLPYSHEFKVMRTFRSTQSSGSCDFLKRKELEMSPNLRDDSFRIRCDVTVSKGSTRTTTVQLPALPPSDLHQHLGNLLSSQVGADVVFDVGGETFTAHRYVLAARSPVFMAELYGTTKETTADRVRISDVEPEVFRAFLHFIYTDLLPEVDEAAQIDLRARILCIHIDTNTAATTLALAEQHRCLLLKEACFKFMASPCNFKGVMASDGFEHMMRSCPSLLKELAANIAA</sequence>
<dbReference type="SUPFAM" id="SSF54695">
    <property type="entry name" value="POZ domain"/>
    <property type="match status" value="1"/>
</dbReference>
<dbReference type="Gene3D" id="1.25.40.420">
    <property type="match status" value="1"/>
</dbReference>
<dbReference type="PROSITE" id="PS50097">
    <property type="entry name" value="BTB"/>
    <property type="match status" value="1"/>
</dbReference>
<dbReference type="CDD" id="cd00121">
    <property type="entry name" value="MATH"/>
    <property type="match status" value="1"/>
</dbReference>
<dbReference type="PANTHER" id="PTHR26379">
    <property type="entry name" value="BTB/POZ AND MATH DOMAIN-CONTAINING PROTEIN 1"/>
    <property type="match status" value="1"/>
</dbReference>
<dbReference type="Gene3D" id="3.30.710.10">
    <property type="entry name" value="Potassium Channel Kv1.1, Chain A"/>
    <property type="match status" value="1"/>
</dbReference>
<dbReference type="AlphaFoldDB" id="A0A368S9S7"/>
<dbReference type="Pfam" id="PF00651">
    <property type="entry name" value="BTB"/>
    <property type="match status" value="1"/>
</dbReference>
<evidence type="ECO:0000256" key="1">
    <source>
        <dbReference type="ARBA" id="ARBA00004906"/>
    </source>
</evidence>
<comment type="similarity">
    <text evidence="2">Belongs to the Tdpoz family.</text>
</comment>
<dbReference type="Pfam" id="PF24570">
    <property type="entry name" value="BACK_BPM_SPOP"/>
    <property type="match status" value="1"/>
</dbReference>
<dbReference type="GO" id="GO:0016567">
    <property type="term" value="P:protein ubiquitination"/>
    <property type="evidence" value="ECO:0007669"/>
    <property type="project" value="InterPro"/>
</dbReference>
<dbReference type="InterPro" id="IPR008974">
    <property type="entry name" value="TRAF-like"/>
</dbReference>
<reference evidence="4" key="1">
    <citation type="journal article" date="2012" name="Nat. Biotechnol.">
        <title>Reference genome sequence of the model plant Setaria.</title>
        <authorList>
            <person name="Bennetzen J.L."/>
            <person name="Schmutz J."/>
            <person name="Wang H."/>
            <person name="Percifield R."/>
            <person name="Hawkins J."/>
            <person name="Pontaroli A.C."/>
            <person name="Estep M."/>
            <person name="Feng L."/>
            <person name="Vaughn J.N."/>
            <person name="Grimwood J."/>
            <person name="Jenkins J."/>
            <person name="Barry K."/>
            <person name="Lindquist E."/>
            <person name="Hellsten U."/>
            <person name="Deshpande S."/>
            <person name="Wang X."/>
            <person name="Wu X."/>
            <person name="Mitros T."/>
            <person name="Triplett J."/>
            <person name="Yang X."/>
            <person name="Ye C.Y."/>
            <person name="Mauro-Herrera M."/>
            <person name="Wang L."/>
            <person name="Li P."/>
            <person name="Sharma M."/>
            <person name="Sharma R."/>
            <person name="Ronald P.C."/>
            <person name="Panaud O."/>
            <person name="Kellogg E.A."/>
            <person name="Brutnell T.P."/>
            <person name="Doust A.N."/>
            <person name="Tuskan G.A."/>
            <person name="Rokhsar D."/>
            <person name="Devos K.M."/>
        </authorList>
    </citation>
    <scope>NUCLEOTIDE SEQUENCE [LARGE SCALE GENOMIC DNA]</scope>
    <source>
        <strain evidence="4">Yugu1</strain>
    </source>
</reference>
<gene>
    <name evidence="4" type="ORF">SETIT_8G198400v2</name>
</gene>
<name>A0A368S9S7_SETIT</name>
<dbReference type="OrthoDB" id="6359816at2759"/>
<dbReference type="InterPro" id="IPR002083">
    <property type="entry name" value="MATH/TRAF_dom"/>
</dbReference>
<comment type="pathway">
    <text evidence="1">Protein modification; protein ubiquitination.</text>
</comment>
<dbReference type="EMBL" id="CM003535">
    <property type="protein sequence ID" value="RCV39121.1"/>
    <property type="molecule type" value="Genomic_DNA"/>
</dbReference>
<dbReference type="Gene3D" id="2.60.210.10">
    <property type="entry name" value="Apoptosis, Tumor Necrosis Factor Receptor Associated Protein 2, Chain A"/>
    <property type="match status" value="1"/>
</dbReference>
<evidence type="ECO:0000313" key="4">
    <source>
        <dbReference type="EMBL" id="RCV39121.1"/>
    </source>
</evidence>
<dbReference type="InterPro" id="IPR045005">
    <property type="entry name" value="BPM1-6"/>
</dbReference>
<organism evidence="4">
    <name type="scientific">Setaria italica</name>
    <name type="common">Foxtail millet</name>
    <name type="synonym">Panicum italicum</name>
    <dbReference type="NCBI Taxonomy" id="4555"/>
    <lineage>
        <taxon>Eukaryota</taxon>
        <taxon>Viridiplantae</taxon>
        <taxon>Streptophyta</taxon>
        <taxon>Embryophyta</taxon>
        <taxon>Tracheophyta</taxon>
        <taxon>Spermatophyta</taxon>
        <taxon>Magnoliopsida</taxon>
        <taxon>Liliopsida</taxon>
        <taxon>Poales</taxon>
        <taxon>Poaceae</taxon>
        <taxon>PACMAD clade</taxon>
        <taxon>Panicoideae</taxon>
        <taxon>Panicodae</taxon>
        <taxon>Paniceae</taxon>
        <taxon>Cenchrinae</taxon>
        <taxon>Setaria</taxon>
    </lineage>
</organism>
<dbReference type="InterPro" id="IPR000210">
    <property type="entry name" value="BTB/POZ_dom"/>
</dbReference>
<evidence type="ECO:0000259" key="3">
    <source>
        <dbReference type="PROSITE" id="PS50097"/>
    </source>
</evidence>
<feature type="domain" description="BTB" evidence="3">
    <location>
        <begin position="140"/>
        <end position="207"/>
    </location>
</feature>
<dbReference type="InterPro" id="IPR011333">
    <property type="entry name" value="SKP1/BTB/POZ_sf"/>
</dbReference>